<comment type="subcellular location">
    <subcellularLocation>
        <location evidence="1">Membrane</location>
        <topology evidence="1">Multi-pass membrane protein</topology>
    </subcellularLocation>
</comment>
<dbReference type="OrthoDB" id="10055873at2759"/>
<feature type="domain" description="G-protein coupled receptors family 1 profile" evidence="9">
    <location>
        <begin position="23"/>
        <end position="236"/>
    </location>
</feature>
<keyword evidence="7" id="KW-0807">Transducer</keyword>
<evidence type="ECO:0000313" key="12">
    <source>
        <dbReference type="Proteomes" id="UP000663881"/>
    </source>
</evidence>
<keyword evidence="2 8" id="KW-0812">Transmembrane</keyword>
<evidence type="ECO:0000256" key="1">
    <source>
        <dbReference type="ARBA" id="ARBA00004141"/>
    </source>
</evidence>
<keyword evidence="4" id="KW-0297">G-protein coupled receptor</keyword>
<gene>
    <name evidence="11" type="ORF">OKA104_LOCUS11442</name>
    <name evidence="10" type="ORF">VCS650_LOCUS5442</name>
</gene>
<accession>A0A818TZC5</accession>
<evidence type="ECO:0000256" key="6">
    <source>
        <dbReference type="ARBA" id="ARBA00023170"/>
    </source>
</evidence>
<dbReference type="PANTHER" id="PTHR24240">
    <property type="entry name" value="OPSIN"/>
    <property type="match status" value="1"/>
</dbReference>
<dbReference type="AlphaFoldDB" id="A0A818TZC5"/>
<evidence type="ECO:0000313" key="11">
    <source>
        <dbReference type="EMBL" id="CAF3685744.1"/>
    </source>
</evidence>
<keyword evidence="5 8" id="KW-0472">Membrane</keyword>
<feature type="transmembrane region" description="Helical" evidence="8">
    <location>
        <begin position="217"/>
        <end position="240"/>
    </location>
</feature>
<dbReference type="SUPFAM" id="SSF81321">
    <property type="entry name" value="Family A G protein-coupled receptor-like"/>
    <property type="match status" value="1"/>
</dbReference>
<feature type="transmembrane region" description="Helical" evidence="8">
    <location>
        <begin position="252"/>
        <end position="272"/>
    </location>
</feature>
<dbReference type="GO" id="GO:0016020">
    <property type="term" value="C:membrane"/>
    <property type="evidence" value="ECO:0007669"/>
    <property type="project" value="UniProtKB-SubCell"/>
</dbReference>
<evidence type="ECO:0000259" key="9">
    <source>
        <dbReference type="PROSITE" id="PS50262"/>
    </source>
</evidence>
<dbReference type="Proteomes" id="UP000663891">
    <property type="component" value="Unassembled WGS sequence"/>
</dbReference>
<feature type="transmembrane region" description="Helical" evidence="8">
    <location>
        <begin position="89"/>
        <end position="108"/>
    </location>
</feature>
<keyword evidence="3 8" id="KW-1133">Transmembrane helix</keyword>
<protein>
    <recommendedName>
        <fullName evidence="9">G-protein coupled receptors family 1 profile domain-containing protein</fullName>
    </recommendedName>
</protein>
<dbReference type="EMBL" id="CAJOAY010000530">
    <property type="protein sequence ID" value="CAF3685744.1"/>
    <property type="molecule type" value="Genomic_DNA"/>
</dbReference>
<name>A0A818TZC5_9BILA</name>
<evidence type="ECO:0000256" key="8">
    <source>
        <dbReference type="SAM" id="Phobius"/>
    </source>
</evidence>
<organism evidence="11 12">
    <name type="scientific">Adineta steineri</name>
    <dbReference type="NCBI Taxonomy" id="433720"/>
    <lineage>
        <taxon>Eukaryota</taxon>
        <taxon>Metazoa</taxon>
        <taxon>Spiralia</taxon>
        <taxon>Gnathifera</taxon>
        <taxon>Rotifera</taxon>
        <taxon>Eurotatoria</taxon>
        <taxon>Bdelloidea</taxon>
        <taxon>Adinetida</taxon>
        <taxon>Adinetidae</taxon>
        <taxon>Adineta</taxon>
    </lineage>
</organism>
<feature type="transmembrane region" description="Helical" evidence="8">
    <location>
        <begin position="12"/>
        <end position="33"/>
    </location>
</feature>
<dbReference type="InterPro" id="IPR017452">
    <property type="entry name" value="GPCR_Rhodpsn_7TM"/>
</dbReference>
<evidence type="ECO:0000256" key="4">
    <source>
        <dbReference type="ARBA" id="ARBA00023040"/>
    </source>
</evidence>
<dbReference type="Gene3D" id="1.20.1070.10">
    <property type="entry name" value="Rhodopsin 7-helix transmembrane proteins"/>
    <property type="match status" value="1"/>
</dbReference>
<feature type="transmembrane region" description="Helical" evidence="8">
    <location>
        <begin position="159"/>
        <end position="184"/>
    </location>
</feature>
<sequence>MMDMFQIVTSLFMLFCSVLGVICSLIFIGIVFFDHRCRTPIVLISLNIAVAGFMINIVFASQAIYQMISDSSDILCIFRGFLLHSSTGLFYHTLCIQAIYRLFVTVFAQRRYLQSKYVIIPIIVIQWIISNTFGIPILLMKRIQFQETGRICQVPINDIFGFMYLATFIYFLPVTGIIFIYIAILKYTKRSLIIANVRQLGLEQTRYRRELRFIKRILILISIVFITGVPYLTFFLQVNIGQSPMPSYGHRISFMFLSCGQGLVMLLAIFYADDVRQSLRNILLKKLPWIRGRRIGNIIP</sequence>
<evidence type="ECO:0000256" key="5">
    <source>
        <dbReference type="ARBA" id="ARBA00023136"/>
    </source>
</evidence>
<comment type="caution">
    <text evidence="11">The sequence shown here is derived from an EMBL/GenBank/DDBJ whole genome shotgun (WGS) entry which is preliminary data.</text>
</comment>
<proteinExistence type="predicted"/>
<evidence type="ECO:0000256" key="2">
    <source>
        <dbReference type="ARBA" id="ARBA00022692"/>
    </source>
</evidence>
<dbReference type="PROSITE" id="PS50262">
    <property type="entry name" value="G_PROTEIN_RECEP_F1_2"/>
    <property type="match status" value="1"/>
</dbReference>
<dbReference type="EMBL" id="CAJNON010000032">
    <property type="protein sequence ID" value="CAF0828015.1"/>
    <property type="molecule type" value="Genomic_DNA"/>
</dbReference>
<dbReference type="InterPro" id="IPR050125">
    <property type="entry name" value="GPCR_opsins"/>
</dbReference>
<evidence type="ECO:0000313" key="10">
    <source>
        <dbReference type="EMBL" id="CAF0828015.1"/>
    </source>
</evidence>
<reference evidence="11" key="1">
    <citation type="submission" date="2021-02" db="EMBL/GenBank/DDBJ databases">
        <authorList>
            <person name="Nowell W R."/>
        </authorList>
    </citation>
    <scope>NUCLEOTIDE SEQUENCE</scope>
</reference>
<feature type="transmembrane region" description="Helical" evidence="8">
    <location>
        <begin position="117"/>
        <end position="139"/>
    </location>
</feature>
<dbReference type="Proteomes" id="UP000663881">
    <property type="component" value="Unassembled WGS sequence"/>
</dbReference>
<dbReference type="GO" id="GO:0004930">
    <property type="term" value="F:G protein-coupled receptor activity"/>
    <property type="evidence" value="ECO:0007669"/>
    <property type="project" value="UniProtKB-KW"/>
</dbReference>
<evidence type="ECO:0000256" key="3">
    <source>
        <dbReference type="ARBA" id="ARBA00022989"/>
    </source>
</evidence>
<keyword evidence="6" id="KW-0675">Receptor</keyword>
<evidence type="ECO:0000256" key="7">
    <source>
        <dbReference type="ARBA" id="ARBA00023224"/>
    </source>
</evidence>
<dbReference type="CDD" id="cd00637">
    <property type="entry name" value="7tm_classA_rhodopsin-like"/>
    <property type="match status" value="1"/>
</dbReference>
<feature type="transmembrane region" description="Helical" evidence="8">
    <location>
        <begin position="40"/>
        <end position="65"/>
    </location>
</feature>